<evidence type="ECO:0000313" key="8">
    <source>
        <dbReference type="Proteomes" id="UP000245533"/>
    </source>
</evidence>
<dbReference type="InterPro" id="IPR028871">
    <property type="entry name" value="BlueCu_1_BS"/>
</dbReference>
<proteinExistence type="predicted"/>
<dbReference type="InterPro" id="IPR008972">
    <property type="entry name" value="Cupredoxin"/>
</dbReference>
<name>A0A316TYT8_9BACT</name>
<feature type="signal peptide" evidence="5">
    <location>
        <begin position="1"/>
        <end position="23"/>
    </location>
</feature>
<dbReference type="PROSITE" id="PS00196">
    <property type="entry name" value="COPPER_BLUE"/>
    <property type="match status" value="1"/>
</dbReference>
<protein>
    <submittedName>
        <fullName evidence="7">Azurin</fullName>
    </submittedName>
</protein>
<dbReference type="RefSeq" id="WP_109644682.1">
    <property type="nucleotide sequence ID" value="NZ_QGGB01000002.1"/>
</dbReference>
<dbReference type="Gene3D" id="2.60.40.420">
    <property type="entry name" value="Cupredoxins - blue copper proteins"/>
    <property type="match status" value="1"/>
</dbReference>
<dbReference type="Pfam" id="PF00127">
    <property type="entry name" value="Copper-bind"/>
    <property type="match status" value="1"/>
</dbReference>
<evidence type="ECO:0000313" key="7">
    <source>
        <dbReference type="EMBL" id="PWN07994.1"/>
    </source>
</evidence>
<dbReference type="OrthoDB" id="9814063at2"/>
<dbReference type="InterPro" id="IPR050845">
    <property type="entry name" value="Cu-binding_ET"/>
</dbReference>
<dbReference type="GO" id="GO:0005507">
    <property type="term" value="F:copper ion binding"/>
    <property type="evidence" value="ECO:0007669"/>
    <property type="project" value="InterPro"/>
</dbReference>
<keyword evidence="2" id="KW-0479">Metal-binding</keyword>
<dbReference type="Proteomes" id="UP000245533">
    <property type="component" value="Unassembled WGS sequence"/>
</dbReference>
<evidence type="ECO:0000256" key="5">
    <source>
        <dbReference type="SAM" id="SignalP"/>
    </source>
</evidence>
<dbReference type="InterPro" id="IPR000923">
    <property type="entry name" value="BlueCu_1"/>
</dbReference>
<evidence type="ECO:0000256" key="1">
    <source>
        <dbReference type="ARBA" id="ARBA00022448"/>
    </source>
</evidence>
<evidence type="ECO:0000256" key="3">
    <source>
        <dbReference type="ARBA" id="ARBA00022982"/>
    </source>
</evidence>
<dbReference type="AlphaFoldDB" id="A0A316TYT8"/>
<gene>
    <name evidence="7" type="ORF">DDZ15_03000</name>
</gene>
<dbReference type="GO" id="GO:0009055">
    <property type="term" value="F:electron transfer activity"/>
    <property type="evidence" value="ECO:0007669"/>
    <property type="project" value="InterPro"/>
</dbReference>
<keyword evidence="3" id="KW-0249">Electron transport</keyword>
<dbReference type="PROSITE" id="PS00079">
    <property type="entry name" value="MULTICOPPER_OXIDASE1"/>
    <property type="match status" value="1"/>
</dbReference>
<keyword evidence="1" id="KW-0813">Transport</keyword>
<organism evidence="7 8">
    <name type="scientific">Rhodohalobacter mucosus</name>
    <dbReference type="NCBI Taxonomy" id="2079485"/>
    <lineage>
        <taxon>Bacteria</taxon>
        <taxon>Pseudomonadati</taxon>
        <taxon>Balneolota</taxon>
        <taxon>Balneolia</taxon>
        <taxon>Balneolales</taxon>
        <taxon>Balneolaceae</taxon>
        <taxon>Rhodohalobacter</taxon>
    </lineage>
</organism>
<keyword evidence="5" id="KW-0732">Signal</keyword>
<reference evidence="7 8" key="1">
    <citation type="submission" date="2018-05" db="EMBL/GenBank/DDBJ databases">
        <title>Rhodohalobacter halophilus gen. nov., sp. nov., a moderately halophilic member of the family Balneolaceae.</title>
        <authorList>
            <person name="Liu Z.-W."/>
        </authorList>
    </citation>
    <scope>NUCLEOTIDE SEQUENCE [LARGE SCALE GENOMIC DNA]</scope>
    <source>
        <strain evidence="7 8">8A47</strain>
    </source>
</reference>
<accession>A0A316TYT8</accession>
<feature type="domain" description="Blue (type 1) copper" evidence="6">
    <location>
        <begin position="34"/>
        <end position="155"/>
    </location>
</feature>
<keyword evidence="8" id="KW-1185">Reference proteome</keyword>
<dbReference type="EMBL" id="QGGB01000002">
    <property type="protein sequence ID" value="PWN07994.1"/>
    <property type="molecule type" value="Genomic_DNA"/>
</dbReference>
<keyword evidence="4" id="KW-0186">Copper</keyword>
<evidence type="ECO:0000256" key="2">
    <source>
        <dbReference type="ARBA" id="ARBA00022723"/>
    </source>
</evidence>
<dbReference type="PANTHER" id="PTHR38439">
    <property type="entry name" value="AURACYANIN-B"/>
    <property type="match status" value="1"/>
</dbReference>
<feature type="chain" id="PRO_5016244103" evidence="5">
    <location>
        <begin position="24"/>
        <end position="159"/>
    </location>
</feature>
<evidence type="ECO:0000259" key="6">
    <source>
        <dbReference type="Pfam" id="PF00127"/>
    </source>
</evidence>
<dbReference type="SUPFAM" id="SSF49503">
    <property type="entry name" value="Cupredoxins"/>
    <property type="match status" value="1"/>
</dbReference>
<evidence type="ECO:0000256" key="4">
    <source>
        <dbReference type="ARBA" id="ARBA00023008"/>
    </source>
</evidence>
<sequence>MKTLIKLTLSILLTGLMAAQIFAAAGETENVREITVKGTDNMKFDVTLIEAEPGEKLRVTLVVESNLPKAAMGHNIAIVDQGVNMDDFVFASMTAKDNEYIAPAFQDQVIAFTKMIGGGETDTIEFTVPDTPGEYEYVCTFPGHYFGGMKGILRVTNPA</sequence>
<comment type="caution">
    <text evidence="7">The sequence shown here is derived from an EMBL/GenBank/DDBJ whole genome shotgun (WGS) entry which is preliminary data.</text>
</comment>
<dbReference type="InterPro" id="IPR033138">
    <property type="entry name" value="Cu_oxidase_CS"/>
</dbReference>
<dbReference type="PANTHER" id="PTHR38439:SF2">
    <property type="entry name" value="OUTER MEMBRANE PROTEIN H.8"/>
    <property type="match status" value="1"/>
</dbReference>